<sequence>MPTTAIALYIIKRAQGERDELDWDIILELENLRSGDARELQYIEVAQLAKGERRRRKRRALERIQEDRSVKYNESVLTTDNTEAAEVARAVRYQVCPYRLLCQLSQH</sequence>
<dbReference type="Proteomes" id="UP000624244">
    <property type="component" value="Unassembled WGS sequence"/>
</dbReference>
<gene>
    <name evidence="1" type="ORF">GGP41_007869</name>
</gene>
<reference evidence="1" key="1">
    <citation type="submission" date="2019-11" db="EMBL/GenBank/DDBJ databases">
        <title>Bipolaris sorokiniana Genome sequencing.</title>
        <authorList>
            <person name="Wang H."/>
        </authorList>
    </citation>
    <scope>NUCLEOTIDE SEQUENCE</scope>
</reference>
<name>A0A8H5ZQJ3_COCSA</name>
<comment type="caution">
    <text evidence="1">The sequence shown here is derived from an EMBL/GenBank/DDBJ whole genome shotgun (WGS) entry which is preliminary data.</text>
</comment>
<evidence type="ECO:0000313" key="2">
    <source>
        <dbReference type="Proteomes" id="UP000624244"/>
    </source>
</evidence>
<dbReference type="AlphaFoldDB" id="A0A8H5ZQJ3"/>
<proteinExistence type="predicted"/>
<dbReference type="EMBL" id="WNKQ01000003">
    <property type="protein sequence ID" value="KAF5852454.1"/>
    <property type="molecule type" value="Genomic_DNA"/>
</dbReference>
<accession>A0A8H5ZQJ3</accession>
<protein>
    <submittedName>
        <fullName evidence="1">Uncharacterized protein</fullName>
    </submittedName>
</protein>
<evidence type="ECO:0000313" key="1">
    <source>
        <dbReference type="EMBL" id="KAF5852454.1"/>
    </source>
</evidence>
<organism evidence="1 2">
    <name type="scientific">Cochliobolus sativus</name>
    <name type="common">Common root rot and spot blotch fungus</name>
    <name type="synonym">Bipolaris sorokiniana</name>
    <dbReference type="NCBI Taxonomy" id="45130"/>
    <lineage>
        <taxon>Eukaryota</taxon>
        <taxon>Fungi</taxon>
        <taxon>Dikarya</taxon>
        <taxon>Ascomycota</taxon>
        <taxon>Pezizomycotina</taxon>
        <taxon>Dothideomycetes</taxon>
        <taxon>Pleosporomycetidae</taxon>
        <taxon>Pleosporales</taxon>
        <taxon>Pleosporineae</taxon>
        <taxon>Pleosporaceae</taxon>
        <taxon>Bipolaris</taxon>
    </lineage>
</organism>